<dbReference type="EMBL" id="JAFIDA010000001">
    <property type="protein sequence ID" value="MBP1327603.1"/>
    <property type="molecule type" value="Genomic_DNA"/>
</dbReference>
<feature type="transmembrane region" description="Helical" evidence="1">
    <location>
        <begin position="283"/>
        <end position="301"/>
    </location>
</feature>
<feature type="transmembrane region" description="Helical" evidence="1">
    <location>
        <begin position="360"/>
        <end position="380"/>
    </location>
</feature>
<keyword evidence="1" id="KW-0472">Membrane</keyword>
<organism evidence="2 3">
    <name type="scientific">Leucobacter exalbidus</name>
    <dbReference type="NCBI Taxonomy" id="662960"/>
    <lineage>
        <taxon>Bacteria</taxon>
        <taxon>Bacillati</taxon>
        <taxon>Actinomycetota</taxon>
        <taxon>Actinomycetes</taxon>
        <taxon>Micrococcales</taxon>
        <taxon>Microbacteriaceae</taxon>
        <taxon>Leucobacter</taxon>
    </lineage>
</organism>
<gene>
    <name evidence="2" type="ORF">JOF28_002835</name>
</gene>
<accession>A0A940T533</accession>
<feature type="transmembrane region" description="Helical" evidence="1">
    <location>
        <begin position="163"/>
        <end position="186"/>
    </location>
</feature>
<dbReference type="AlphaFoldDB" id="A0A940T533"/>
<keyword evidence="3" id="KW-1185">Reference proteome</keyword>
<protein>
    <submittedName>
        <fullName evidence="2">ABC-type transport system involved in multi-copper enzyme maturation permease subunit</fullName>
    </submittedName>
</protein>
<evidence type="ECO:0000313" key="2">
    <source>
        <dbReference type="EMBL" id="MBP1327603.1"/>
    </source>
</evidence>
<name>A0A940T533_9MICO</name>
<keyword evidence="1" id="KW-0812">Transmembrane</keyword>
<feature type="transmembrane region" description="Helical" evidence="1">
    <location>
        <begin position="133"/>
        <end position="156"/>
    </location>
</feature>
<dbReference type="GO" id="GO:0140359">
    <property type="term" value="F:ABC-type transporter activity"/>
    <property type="evidence" value="ECO:0007669"/>
    <property type="project" value="InterPro"/>
</dbReference>
<evidence type="ECO:0000256" key="1">
    <source>
        <dbReference type="SAM" id="Phobius"/>
    </source>
</evidence>
<reference evidence="2" key="1">
    <citation type="submission" date="2021-02" db="EMBL/GenBank/DDBJ databases">
        <title>Sequencing the genomes of 1000 actinobacteria strains.</title>
        <authorList>
            <person name="Klenk H.-P."/>
        </authorList>
    </citation>
    <scope>NUCLEOTIDE SEQUENCE</scope>
    <source>
        <strain evidence="2">DSM 22850</strain>
    </source>
</reference>
<keyword evidence="1" id="KW-1133">Transmembrane helix</keyword>
<dbReference type="GO" id="GO:0005886">
    <property type="term" value="C:plasma membrane"/>
    <property type="evidence" value="ECO:0007669"/>
    <property type="project" value="UniProtKB-SubCell"/>
</dbReference>
<dbReference type="Pfam" id="PF12679">
    <property type="entry name" value="ABC2_membrane_2"/>
    <property type="match status" value="1"/>
</dbReference>
<dbReference type="Proteomes" id="UP000675163">
    <property type="component" value="Unassembled WGS sequence"/>
</dbReference>
<comment type="caution">
    <text evidence="2">The sequence shown here is derived from an EMBL/GenBank/DDBJ whole genome shotgun (WGS) entry which is preliminary data.</text>
</comment>
<feature type="transmembrane region" description="Helical" evidence="1">
    <location>
        <begin position="83"/>
        <end position="102"/>
    </location>
</feature>
<sequence length="397" mass="42427">MSTSQTLAASSPAQLPQAPGFWRGVGVIAGLELQQRRRSRTLWILAAIWFVIIGVVTGITWFILSAGASAYSASFDAYPLFSLIVYFVLLFGTLVAPAISAGSISSERIGGTLATTQVTLISTWSILIGKAVAAWATGIAFLIVAAPFVILSLALARAEPLQLLTAILALILQIGLFTIIGVGLSAMISSPLFSIVIAYLTVAALSLGTLIAFALAVGSTTEYVKVEYQAYSKEFHAGLANCDALRVPETGEATKESAACEQKLPTECVTETTTMSVVHAERFWWLLALNPYVIVGDMVSVRADLGTTDDLFGSISYLVRIAQKPTPADSNIWHECGPNSSWQYDDSTNISDELEGTVPVWWIGLGLQIIIAAGVLWGGYRRLHTPATRLPKGSRIA</sequence>
<proteinExistence type="predicted"/>
<feature type="transmembrane region" description="Helical" evidence="1">
    <location>
        <begin position="109"/>
        <end position="127"/>
    </location>
</feature>
<evidence type="ECO:0000313" key="3">
    <source>
        <dbReference type="Proteomes" id="UP000675163"/>
    </source>
</evidence>
<dbReference type="RefSeq" id="WP_209706561.1">
    <property type="nucleotide sequence ID" value="NZ_JAFIDA010000001.1"/>
</dbReference>
<feature type="transmembrane region" description="Helical" evidence="1">
    <location>
        <begin position="192"/>
        <end position="217"/>
    </location>
</feature>
<feature type="transmembrane region" description="Helical" evidence="1">
    <location>
        <begin position="42"/>
        <end position="63"/>
    </location>
</feature>